<evidence type="ECO:0000259" key="4">
    <source>
        <dbReference type="Pfam" id="PF00535"/>
    </source>
</evidence>
<keyword evidence="3 5" id="KW-0808">Transferase</keyword>
<dbReference type="InterPro" id="IPR029044">
    <property type="entry name" value="Nucleotide-diphossugar_trans"/>
</dbReference>
<sequence length="266" mass="30510">MSVYHKEKPEFFRTSIQSMLEQSVMPSDFVIVCDGPLGEGLEAVIRQVCGEYLDLFQIVRIPVCGGLGKALNEGLRHCRQEVIARMDSDDISVPTRCQLQLEAMERERADIVSGTLYEFEQDPGKPGKARKLPQSHEEILRFARRRNPFNHPCVMYRKSAVMTAGGYRHCPYFEDYDLWARMLLGGSRGYNLQEPLLYMRAGKDMYARRGGFAYARLALKFRWSLKKRGLSGWSDFLVSGVGQFLISIAPNQLRRNLYGKLLRKEV</sequence>
<dbReference type="Gene3D" id="3.90.550.10">
    <property type="entry name" value="Spore Coat Polysaccharide Biosynthesis Protein SpsA, Chain A"/>
    <property type="match status" value="1"/>
</dbReference>
<reference evidence="5" key="1">
    <citation type="journal article" date="2021" name="PeerJ">
        <title>Extensive microbial diversity within the chicken gut microbiome revealed by metagenomics and culture.</title>
        <authorList>
            <person name="Gilroy R."/>
            <person name="Ravi A."/>
            <person name="Getino M."/>
            <person name="Pursley I."/>
            <person name="Horton D.L."/>
            <person name="Alikhan N.F."/>
            <person name="Baker D."/>
            <person name="Gharbi K."/>
            <person name="Hall N."/>
            <person name="Watson M."/>
            <person name="Adriaenssens E.M."/>
            <person name="Foster-Nyarko E."/>
            <person name="Jarju S."/>
            <person name="Secka A."/>
            <person name="Antonio M."/>
            <person name="Oren A."/>
            <person name="Chaudhuri R.R."/>
            <person name="La Ragione R."/>
            <person name="Hildebrand F."/>
            <person name="Pallen M.J."/>
        </authorList>
    </citation>
    <scope>NUCLEOTIDE SEQUENCE</scope>
    <source>
        <strain evidence="5">ChiSjej1B19-8411</strain>
    </source>
</reference>
<accession>A0A9D1WK86</accession>
<dbReference type="PANTHER" id="PTHR43685:SF5">
    <property type="entry name" value="GLYCOSYLTRANSFERASE EPSE-RELATED"/>
    <property type="match status" value="1"/>
</dbReference>
<reference evidence="5" key="2">
    <citation type="submission" date="2021-04" db="EMBL/GenBank/DDBJ databases">
        <authorList>
            <person name="Gilroy R."/>
        </authorList>
    </citation>
    <scope>NUCLEOTIDE SEQUENCE</scope>
    <source>
        <strain evidence="5">ChiSjej1B19-8411</strain>
    </source>
</reference>
<dbReference type="Proteomes" id="UP000886817">
    <property type="component" value="Unassembled WGS sequence"/>
</dbReference>
<dbReference type="InterPro" id="IPR001173">
    <property type="entry name" value="Glyco_trans_2-like"/>
</dbReference>
<organism evidence="5 6">
    <name type="scientific">Candidatus Blautia gallistercoris</name>
    <dbReference type="NCBI Taxonomy" id="2838490"/>
    <lineage>
        <taxon>Bacteria</taxon>
        <taxon>Bacillati</taxon>
        <taxon>Bacillota</taxon>
        <taxon>Clostridia</taxon>
        <taxon>Lachnospirales</taxon>
        <taxon>Lachnospiraceae</taxon>
        <taxon>Blautia</taxon>
    </lineage>
</organism>
<comment type="similarity">
    <text evidence="1">Belongs to the glycosyltransferase 2 family.</text>
</comment>
<evidence type="ECO:0000313" key="6">
    <source>
        <dbReference type="Proteomes" id="UP000886817"/>
    </source>
</evidence>
<evidence type="ECO:0000256" key="3">
    <source>
        <dbReference type="ARBA" id="ARBA00022679"/>
    </source>
</evidence>
<evidence type="ECO:0000256" key="2">
    <source>
        <dbReference type="ARBA" id="ARBA00022676"/>
    </source>
</evidence>
<dbReference type="EMBL" id="DXEX01000178">
    <property type="protein sequence ID" value="HIX59687.1"/>
    <property type="molecule type" value="Genomic_DNA"/>
</dbReference>
<gene>
    <name evidence="5" type="ORF">IAA45_08235</name>
</gene>
<dbReference type="GO" id="GO:0016757">
    <property type="term" value="F:glycosyltransferase activity"/>
    <property type="evidence" value="ECO:0007669"/>
    <property type="project" value="UniProtKB-KW"/>
</dbReference>
<evidence type="ECO:0000256" key="1">
    <source>
        <dbReference type="ARBA" id="ARBA00006739"/>
    </source>
</evidence>
<dbReference type="SUPFAM" id="SSF53448">
    <property type="entry name" value="Nucleotide-diphospho-sugar transferases"/>
    <property type="match status" value="1"/>
</dbReference>
<dbReference type="PANTHER" id="PTHR43685">
    <property type="entry name" value="GLYCOSYLTRANSFERASE"/>
    <property type="match status" value="1"/>
</dbReference>
<name>A0A9D1WK86_9FIRM</name>
<dbReference type="EC" id="2.4.-.-" evidence="5"/>
<comment type="caution">
    <text evidence="5">The sequence shown here is derived from an EMBL/GenBank/DDBJ whole genome shotgun (WGS) entry which is preliminary data.</text>
</comment>
<feature type="domain" description="Glycosyltransferase 2-like" evidence="4">
    <location>
        <begin position="6"/>
        <end position="161"/>
    </location>
</feature>
<keyword evidence="2 5" id="KW-0328">Glycosyltransferase</keyword>
<dbReference type="Pfam" id="PF00535">
    <property type="entry name" value="Glycos_transf_2"/>
    <property type="match status" value="1"/>
</dbReference>
<evidence type="ECO:0000313" key="5">
    <source>
        <dbReference type="EMBL" id="HIX59687.1"/>
    </source>
</evidence>
<dbReference type="InterPro" id="IPR050834">
    <property type="entry name" value="Glycosyltransf_2"/>
</dbReference>
<proteinExistence type="inferred from homology"/>
<protein>
    <submittedName>
        <fullName evidence="5">Glycosyltransferase</fullName>
        <ecNumber evidence="5">2.4.-.-</ecNumber>
    </submittedName>
</protein>
<dbReference type="AlphaFoldDB" id="A0A9D1WK86"/>